<feature type="chain" id="PRO_5014119273" evidence="1">
    <location>
        <begin position="22"/>
        <end position="453"/>
    </location>
</feature>
<keyword evidence="3" id="KW-1185">Reference proteome</keyword>
<evidence type="ECO:0000313" key="2">
    <source>
        <dbReference type="EMBL" id="PJF18886.1"/>
    </source>
</evidence>
<reference evidence="2 3" key="1">
    <citation type="submission" date="2016-10" db="EMBL/GenBank/DDBJ databases">
        <title>The genome of Paramicrosporidium saccamoebae is the missing link in understanding Cryptomycota and Microsporidia evolution.</title>
        <authorList>
            <person name="Quandt C.A."/>
            <person name="Beaudet D."/>
            <person name="Corsaro D."/>
            <person name="Michel R."/>
            <person name="Corradi N."/>
            <person name="James T."/>
        </authorList>
    </citation>
    <scope>NUCLEOTIDE SEQUENCE [LARGE SCALE GENOMIC DNA]</scope>
    <source>
        <strain evidence="2 3">KSL3</strain>
    </source>
</reference>
<protein>
    <submittedName>
        <fullName evidence="2">Uncharacterized protein</fullName>
    </submittedName>
</protein>
<accession>A0A2H9TMC1</accession>
<dbReference type="EMBL" id="MTSL01000097">
    <property type="protein sequence ID" value="PJF18886.1"/>
    <property type="molecule type" value="Genomic_DNA"/>
</dbReference>
<gene>
    <name evidence="2" type="ORF">PSACC_01291</name>
</gene>
<feature type="signal peptide" evidence="1">
    <location>
        <begin position="1"/>
        <end position="21"/>
    </location>
</feature>
<dbReference type="Proteomes" id="UP000240830">
    <property type="component" value="Unassembled WGS sequence"/>
</dbReference>
<dbReference type="AlphaFoldDB" id="A0A2H9TMC1"/>
<organism evidence="2 3">
    <name type="scientific">Paramicrosporidium saccamoebae</name>
    <dbReference type="NCBI Taxonomy" id="1246581"/>
    <lineage>
        <taxon>Eukaryota</taxon>
        <taxon>Fungi</taxon>
        <taxon>Fungi incertae sedis</taxon>
        <taxon>Cryptomycota</taxon>
        <taxon>Cryptomycota incertae sedis</taxon>
        <taxon>Paramicrosporidium</taxon>
    </lineage>
</organism>
<proteinExistence type="predicted"/>
<keyword evidence="1" id="KW-0732">Signal</keyword>
<evidence type="ECO:0000313" key="3">
    <source>
        <dbReference type="Proteomes" id="UP000240830"/>
    </source>
</evidence>
<comment type="caution">
    <text evidence="2">The sequence shown here is derived from an EMBL/GenBank/DDBJ whole genome shotgun (WGS) entry which is preliminary data.</text>
</comment>
<evidence type="ECO:0000256" key="1">
    <source>
        <dbReference type="SAM" id="SignalP"/>
    </source>
</evidence>
<name>A0A2H9TMC1_9FUNG</name>
<sequence length="453" mass="50530">MIVHRNFIGLLILVLVPVINAGGARRSLKSPLKTNKSMSINGTTKIDSVQMVKVLVNSAHSSQKILQERLEKIGAGAKTNIEEFASTLELLVRESIPASHLAEILKTSRSRAMLKSMHDGLINMLASIKDMGYFCEVMQVIGDYYGWLWIEHSLTGDKIPVTWKPAQLVFARVAAAVNLEDMETLLDIADIMGKIPPGSVKSDMYESYKRALVMNQASLTQADHFWEIIGKMTVRSPLKEIITGDLKSKLTVGHIEYALTQSPEFLGDTLALLRTKGGSELEKQVFTQLGLSSKFKHTPTIPKPVTSTTKLSQRVQHDLSGIQKPRVLYTKIRNLLEGMTLDPDKLLPIIKESKLNDCTKTISIMFLATLISDSAAIRESYDAACDSFRHGKCPVWQVAEALEYILLEIPIVEEEEDVFDAILHSRLLASHKLRNYVKTNNNSCPNLYELVID</sequence>